<dbReference type="GO" id="GO:0005829">
    <property type="term" value="C:cytosol"/>
    <property type="evidence" value="ECO:0007669"/>
    <property type="project" value="TreeGrafter"/>
</dbReference>
<comment type="similarity">
    <text evidence="1">Belongs to the thiolase-like superfamily. Beta-ketoacyl-ACP synthases family.</text>
</comment>
<sequence>MSRRRVVITGMGTVNPLGHDVESTWAALLAGRSGISPIEIFEAATFPTTFAAQVKDYDLADHLPNAEPHAAAGRHAKFALGAARQAWQQANLDADTDLDRSRVAIYMGCGEGRLLFEKLSDLVVRAWVDGQLDASRWYDISWETMDVFEETEQESNMVAAHIAAEFNLCGPVFNVLTACAASTQAIGEAAGQIRRGEVDVAVTGGAHSMIHASGLTGFNRLTALSTRNDDPTSASRPFDMTRDGFVLGEGSSVLILETYERATARGAAILAEIVGYGASADAFRITDQDPEGLGAAQAMHAALADAGLSPADIDYVSAHGTGTQQNDQVETLAIKRVFGSDPAKAPPTSSVKSMLGHLIAAAGATELITCILALRDQVMPPTINLHTPDPDCDLDYIPNESRKADIRVAMSNSMGFGGQNNTLIITGAT</sequence>
<dbReference type="PROSITE" id="PS00606">
    <property type="entry name" value="KS3_1"/>
    <property type="match status" value="1"/>
</dbReference>
<dbReference type="GO" id="GO:0004315">
    <property type="term" value="F:3-oxoacyl-[acyl-carrier-protein] synthase activity"/>
    <property type="evidence" value="ECO:0007669"/>
    <property type="project" value="InterPro"/>
</dbReference>
<dbReference type="FunFam" id="3.40.47.10:FF:000029">
    <property type="entry name" value="3-oxoacyl-[acyl-carrier-protein] synthase 1"/>
    <property type="match status" value="1"/>
</dbReference>
<dbReference type="InterPro" id="IPR000794">
    <property type="entry name" value="Beta-ketoacyl_synthase"/>
</dbReference>
<dbReference type="InterPro" id="IPR018201">
    <property type="entry name" value="Ketoacyl_synth_AS"/>
</dbReference>
<evidence type="ECO:0000256" key="1">
    <source>
        <dbReference type="ARBA" id="ARBA00008467"/>
    </source>
</evidence>
<dbReference type="InterPro" id="IPR014031">
    <property type="entry name" value="Ketoacyl_synth_C"/>
</dbReference>
<accession>A0A0F9UZE3</accession>
<dbReference type="Pfam" id="PF02801">
    <property type="entry name" value="Ketoacyl-synt_C"/>
    <property type="match status" value="1"/>
</dbReference>
<dbReference type="NCBIfam" id="NF005589">
    <property type="entry name" value="PRK07314.1"/>
    <property type="match status" value="1"/>
</dbReference>
<gene>
    <name evidence="4" type="ORF">LCGC14_0203850</name>
</gene>
<dbReference type="AlphaFoldDB" id="A0A0F9UZE3"/>
<dbReference type="EMBL" id="LAZR01000091">
    <property type="protein sequence ID" value="KKN92857.1"/>
    <property type="molecule type" value="Genomic_DNA"/>
</dbReference>
<feature type="domain" description="Ketosynthase family 3 (KS3)" evidence="3">
    <location>
        <begin position="3"/>
        <end position="427"/>
    </location>
</feature>
<dbReference type="Pfam" id="PF00109">
    <property type="entry name" value="ketoacyl-synt"/>
    <property type="match status" value="1"/>
</dbReference>
<dbReference type="Gene3D" id="3.40.47.10">
    <property type="match status" value="1"/>
</dbReference>
<dbReference type="SMART" id="SM00825">
    <property type="entry name" value="PKS_KS"/>
    <property type="match status" value="1"/>
</dbReference>
<dbReference type="InterPro" id="IPR014030">
    <property type="entry name" value="Ketoacyl_synth_N"/>
</dbReference>
<organism evidence="4">
    <name type="scientific">marine sediment metagenome</name>
    <dbReference type="NCBI Taxonomy" id="412755"/>
    <lineage>
        <taxon>unclassified sequences</taxon>
        <taxon>metagenomes</taxon>
        <taxon>ecological metagenomes</taxon>
    </lineage>
</organism>
<protein>
    <recommendedName>
        <fullName evidence="3">Ketosynthase family 3 (KS3) domain-containing protein</fullName>
    </recommendedName>
</protein>
<evidence type="ECO:0000256" key="2">
    <source>
        <dbReference type="ARBA" id="ARBA00022679"/>
    </source>
</evidence>
<dbReference type="PROSITE" id="PS52004">
    <property type="entry name" value="KS3_2"/>
    <property type="match status" value="1"/>
</dbReference>
<proteinExistence type="inferred from homology"/>
<name>A0A0F9UZE3_9ZZZZ</name>
<dbReference type="GO" id="GO:0006633">
    <property type="term" value="P:fatty acid biosynthetic process"/>
    <property type="evidence" value="ECO:0007669"/>
    <property type="project" value="InterPro"/>
</dbReference>
<reference evidence="4" key="1">
    <citation type="journal article" date="2015" name="Nature">
        <title>Complex archaea that bridge the gap between prokaryotes and eukaryotes.</title>
        <authorList>
            <person name="Spang A."/>
            <person name="Saw J.H."/>
            <person name="Jorgensen S.L."/>
            <person name="Zaremba-Niedzwiedzka K."/>
            <person name="Martijn J."/>
            <person name="Lind A.E."/>
            <person name="van Eijk R."/>
            <person name="Schleper C."/>
            <person name="Guy L."/>
            <person name="Ettema T.J."/>
        </authorList>
    </citation>
    <scope>NUCLEOTIDE SEQUENCE</scope>
</reference>
<evidence type="ECO:0000313" key="4">
    <source>
        <dbReference type="EMBL" id="KKN92857.1"/>
    </source>
</evidence>
<evidence type="ECO:0000259" key="3">
    <source>
        <dbReference type="PROSITE" id="PS52004"/>
    </source>
</evidence>
<dbReference type="InterPro" id="IPR020841">
    <property type="entry name" value="PKS_Beta-ketoAc_synthase_dom"/>
</dbReference>
<keyword evidence="2" id="KW-0808">Transferase</keyword>
<dbReference type="PANTHER" id="PTHR11712">
    <property type="entry name" value="POLYKETIDE SYNTHASE-RELATED"/>
    <property type="match status" value="1"/>
</dbReference>
<dbReference type="InterPro" id="IPR016039">
    <property type="entry name" value="Thiolase-like"/>
</dbReference>
<comment type="caution">
    <text evidence="4">The sequence shown here is derived from an EMBL/GenBank/DDBJ whole genome shotgun (WGS) entry which is preliminary data.</text>
</comment>
<dbReference type="CDD" id="cd00834">
    <property type="entry name" value="KAS_I_II"/>
    <property type="match status" value="1"/>
</dbReference>
<dbReference type="PANTHER" id="PTHR11712:SF336">
    <property type="entry name" value="3-OXOACYL-[ACYL-CARRIER-PROTEIN] SYNTHASE, MITOCHONDRIAL"/>
    <property type="match status" value="1"/>
</dbReference>
<dbReference type="SUPFAM" id="SSF53901">
    <property type="entry name" value="Thiolase-like"/>
    <property type="match status" value="2"/>
</dbReference>